<evidence type="ECO:0000256" key="4">
    <source>
        <dbReference type="ARBA" id="ARBA00022692"/>
    </source>
</evidence>
<dbReference type="AlphaFoldDB" id="A0A830F2K0"/>
<dbReference type="GO" id="GO:0016471">
    <property type="term" value="C:vacuolar proton-transporting V-type ATPase complex"/>
    <property type="evidence" value="ECO:0007669"/>
    <property type="project" value="TreeGrafter"/>
</dbReference>
<evidence type="ECO:0000256" key="8">
    <source>
        <dbReference type="ARBA" id="ARBA00059506"/>
    </source>
</evidence>
<dbReference type="OrthoDB" id="85892at2157"/>
<sequence>MLRPEQMSKVSVTGTKGVVEDVIEVAHDENVVHLTPYAEDAEGFESGSPLEGANDAAEKLVTVRSLLSILDVSPDDAGSARIVTEDALETELEAVRQEVNELDDRRSDIEDDLAAVEEAIERTEPFVDLGLDLDLLAGYDSLEVAVGEGDAAAVEHALADASNVARFETFTGDDSDIVAVFAHPADGATDVLDDALAGVEFLAIDVPDADGSPEEHLDRLSRRKRKLQSKLDSVESELETLGLEHAGFLFAAEEELSIAVEKAEAPLQFATTEHAFVAEGWVPTSEYSSFASAVKDAVGERVEIEELERASYEPPSDHHAVADGGEEERPPVVQDNPAAMNPFAFLVRVINRPKYWEIDPTVVLFLTFPVFYGFMIGDVGYGLLYTLAGAFLYTRFDSEGIKSLGSVGMWAGGFTVLFGILYGEIFGFHVLGEVLWHGHPPIHKGLQPGYLGYAQLWLAVSIFAGVIHMTVGQAFGFITEARGHGVKTAVLENGSWVLIMVGVWGWIFSRHLADSKPDFIYEVMNGSPVALGFAGFSSTAGVVALGVALLGLLLLLAAEGALALEEALKTVTHVLSYTRLAAVMIAKAGMAFVVNLLFFGAYQYEGEFHFLTGQTAAEALQHHPEASIMFPGLVHSGIAGVLGGILVLLIGHVFVLALGVTSAGLQAIRLEYVEFFGKFYEGGGEKYEPFGHQRTHTTQD</sequence>
<gene>
    <name evidence="13" type="ORF">GCM10009039_04120</name>
</gene>
<comment type="subcellular location">
    <subcellularLocation>
        <location evidence="1">Membrane</location>
        <topology evidence="1">Multi-pass membrane protein</topology>
    </subcellularLocation>
</comment>
<feature type="region of interest" description="Disordered" evidence="12">
    <location>
        <begin position="308"/>
        <end position="329"/>
    </location>
</feature>
<evidence type="ECO:0000256" key="12">
    <source>
        <dbReference type="SAM" id="MobiDB-lite"/>
    </source>
</evidence>
<feature type="transmembrane region" description="Helical" evidence="10">
    <location>
        <begin position="638"/>
        <end position="660"/>
    </location>
</feature>
<feature type="transmembrane region" description="Helical" evidence="10">
    <location>
        <begin position="456"/>
        <end position="478"/>
    </location>
</feature>
<evidence type="ECO:0000313" key="13">
    <source>
        <dbReference type="EMBL" id="GGL49114.1"/>
    </source>
</evidence>
<accession>A0A830F2K0</accession>
<comment type="function">
    <text evidence="8">Component of the A-type ATP synthase that produces ATP from ADP in the presence of a proton gradient across the membrane.</text>
</comment>
<feature type="coiled-coil region" evidence="11">
    <location>
        <begin position="217"/>
        <end position="244"/>
    </location>
</feature>
<dbReference type="InterPro" id="IPR002490">
    <property type="entry name" value="V-ATPase_116kDa_su"/>
</dbReference>
<evidence type="ECO:0000313" key="14">
    <source>
        <dbReference type="Proteomes" id="UP000607197"/>
    </source>
</evidence>
<keyword evidence="3 10" id="KW-0813">Transport</keyword>
<dbReference type="Gene3D" id="3.30.70.2750">
    <property type="match status" value="1"/>
</dbReference>
<dbReference type="Gene3D" id="3.30.70.2170">
    <property type="match status" value="1"/>
</dbReference>
<organism evidence="13 14">
    <name type="scientific">Halocalculus aciditolerans</name>
    <dbReference type="NCBI Taxonomy" id="1383812"/>
    <lineage>
        <taxon>Archaea</taxon>
        <taxon>Methanobacteriati</taxon>
        <taxon>Methanobacteriota</taxon>
        <taxon>Stenosarchaea group</taxon>
        <taxon>Halobacteria</taxon>
        <taxon>Halobacteriales</taxon>
        <taxon>Halobacteriaceae</taxon>
        <taxon>Halocalculus</taxon>
    </lineage>
</organism>
<dbReference type="PANTHER" id="PTHR11629:SF63">
    <property type="entry name" value="V-TYPE PROTON ATPASE SUBUNIT A"/>
    <property type="match status" value="1"/>
</dbReference>
<feature type="coiled-coil region" evidence="11">
    <location>
        <begin position="85"/>
        <end position="119"/>
    </location>
</feature>
<keyword evidence="14" id="KW-1185">Reference proteome</keyword>
<dbReference type="PANTHER" id="PTHR11629">
    <property type="entry name" value="VACUOLAR PROTON ATPASES"/>
    <property type="match status" value="1"/>
</dbReference>
<dbReference type="GO" id="GO:0046961">
    <property type="term" value="F:proton-transporting ATPase activity, rotational mechanism"/>
    <property type="evidence" value="ECO:0007669"/>
    <property type="project" value="InterPro"/>
</dbReference>
<dbReference type="GO" id="GO:0007035">
    <property type="term" value="P:vacuolar acidification"/>
    <property type="evidence" value="ECO:0007669"/>
    <property type="project" value="TreeGrafter"/>
</dbReference>
<dbReference type="GO" id="GO:0051117">
    <property type="term" value="F:ATPase binding"/>
    <property type="evidence" value="ECO:0007669"/>
    <property type="project" value="TreeGrafter"/>
</dbReference>
<feature type="transmembrane region" description="Helical" evidence="10">
    <location>
        <begin position="414"/>
        <end position="436"/>
    </location>
</feature>
<evidence type="ECO:0000256" key="2">
    <source>
        <dbReference type="ARBA" id="ARBA00009904"/>
    </source>
</evidence>
<evidence type="ECO:0000256" key="1">
    <source>
        <dbReference type="ARBA" id="ARBA00004141"/>
    </source>
</evidence>
<evidence type="ECO:0000256" key="10">
    <source>
        <dbReference type="RuleBase" id="RU361189"/>
    </source>
</evidence>
<evidence type="ECO:0000256" key="5">
    <source>
        <dbReference type="ARBA" id="ARBA00022989"/>
    </source>
</evidence>
<dbReference type="EMBL" id="BMPG01000001">
    <property type="protein sequence ID" value="GGL49114.1"/>
    <property type="molecule type" value="Genomic_DNA"/>
</dbReference>
<feature type="compositionally biased region" description="Basic and acidic residues" evidence="12">
    <location>
        <begin position="308"/>
        <end position="321"/>
    </location>
</feature>
<reference evidence="13" key="1">
    <citation type="journal article" date="2014" name="Int. J. Syst. Evol. Microbiol.">
        <title>Complete genome sequence of Corynebacterium casei LMG S-19264T (=DSM 44701T), isolated from a smear-ripened cheese.</title>
        <authorList>
            <consortium name="US DOE Joint Genome Institute (JGI-PGF)"/>
            <person name="Walter F."/>
            <person name="Albersmeier A."/>
            <person name="Kalinowski J."/>
            <person name="Ruckert C."/>
        </authorList>
    </citation>
    <scope>NUCLEOTIDE SEQUENCE</scope>
    <source>
        <strain evidence="13">JCM 19596</strain>
    </source>
</reference>
<keyword evidence="4 10" id="KW-0812">Transmembrane</keyword>
<name>A0A830F2K0_9EURY</name>
<feature type="transmembrane region" description="Helical" evidence="10">
    <location>
        <begin position="529"/>
        <end position="556"/>
    </location>
</feature>
<evidence type="ECO:0000256" key="11">
    <source>
        <dbReference type="SAM" id="Coils"/>
    </source>
</evidence>
<reference evidence="13" key="2">
    <citation type="submission" date="2020-09" db="EMBL/GenBank/DDBJ databases">
        <authorList>
            <person name="Sun Q."/>
            <person name="Ohkuma M."/>
        </authorList>
    </citation>
    <scope>NUCLEOTIDE SEQUENCE</scope>
    <source>
        <strain evidence="13">JCM 19596</strain>
    </source>
</reference>
<feature type="transmembrane region" description="Helical" evidence="10">
    <location>
        <begin position="370"/>
        <end position="393"/>
    </location>
</feature>
<dbReference type="Proteomes" id="UP000607197">
    <property type="component" value="Unassembled WGS sequence"/>
</dbReference>
<keyword evidence="5 10" id="KW-1133">Transmembrane helix</keyword>
<keyword evidence="6 10" id="KW-0406">Ion transport</keyword>
<comment type="caution">
    <text evidence="13">The sequence shown here is derived from an EMBL/GenBank/DDBJ whole genome shotgun (WGS) entry which is preliminary data.</text>
</comment>
<dbReference type="GO" id="GO:0033179">
    <property type="term" value="C:proton-transporting V-type ATPase, V0 domain"/>
    <property type="evidence" value="ECO:0007669"/>
    <property type="project" value="InterPro"/>
</dbReference>
<feature type="transmembrane region" description="Helical" evidence="10">
    <location>
        <begin position="577"/>
        <end position="602"/>
    </location>
</feature>
<evidence type="ECO:0000256" key="3">
    <source>
        <dbReference type="ARBA" id="ARBA00022448"/>
    </source>
</evidence>
<feature type="transmembrane region" description="Helical" evidence="10">
    <location>
        <begin position="490"/>
        <end position="509"/>
    </location>
</feature>
<proteinExistence type="inferred from homology"/>
<evidence type="ECO:0000256" key="9">
    <source>
        <dbReference type="ARBA" id="ARBA00068671"/>
    </source>
</evidence>
<keyword evidence="11" id="KW-0175">Coiled coil</keyword>
<keyword evidence="7 10" id="KW-0472">Membrane</keyword>
<dbReference type="RefSeq" id="WP_188975335.1">
    <property type="nucleotide sequence ID" value="NZ_BMPG01000001.1"/>
</dbReference>
<evidence type="ECO:0000256" key="6">
    <source>
        <dbReference type="ARBA" id="ARBA00023065"/>
    </source>
</evidence>
<protein>
    <recommendedName>
        <fullName evidence="9 10">A-type ATP synthase subunit I</fullName>
    </recommendedName>
</protein>
<evidence type="ECO:0000256" key="7">
    <source>
        <dbReference type="ARBA" id="ARBA00023136"/>
    </source>
</evidence>
<dbReference type="Gene3D" id="1.20.1460.20">
    <property type="match status" value="1"/>
</dbReference>
<dbReference type="Pfam" id="PF01496">
    <property type="entry name" value="V_ATPase_I"/>
    <property type="match status" value="1"/>
</dbReference>
<comment type="similarity">
    <text evidence="2 10">Belongs to the V-ATPase 116 kDa subunit family.</text>
</comment>